<proteinExistence type="predicted"/>
<protein>
    <submittedName>
        <fullName evidence="1">Uncharacterized protein</fullName>
    </submittedName>
</protein>
<gene>
    <name evidence="1" type="ORF">C1752_04074</name>
</gene>
<name>A0A2W1JPL2_9CYAN</name>
<dbReference type="EMBL" id="PQWO01000012">
    <property type="protein sequence ID" value="PZD72094.1"/>
    <property type="molecule type" value="Genomic_DNA"/>
</dbReference>
<dbReference type="InterPro" id="IPR023346">
    <property type="entry name" value="Lysozyme-like_dom_sf"/>
</dbReference>
<dbReference type="GO" id="GO:0006412">
    <property type="term" value="P:translation"/>
    <property type="evidence" value="ECO:0007669"/>
    <property type="project" value="InterPro"/>
</dbReference>
<dbReference type="Proteomes" id="UP000248857">
    <property type="component" value="Unassembled WGS sequence"/>
</dbReference>
<accession>A0A2W1JPL2</accession>
<dbReference type="Gene3D" id="1.10.530.10">
    <property type="match status" value="1"/>
</dbReference>
<organism evidence="1 2">
    <name type="scientific">Acaryochloris thomasi RCC1774</name>
    <dbReference type="NCBI Taxonomy" id="1764569"/>
    <lineage>
        <taxon>Bacteria</taxon>
        <taxon>Bacillati</taxon>
        <taxon>Cyanobacteriota</taxon>
        <taxon>Cyanophyceae</taxon>
        <taxon>Acaryochloridales</taxon>
        <taxon>Acaryochloridaceae</taxon>
        <taxon>Acaryochloris</taxon>
        <taxon>Acaryochloris thomasi</taxon>
    </lineage>
</organism>
<comment type="caution">
    <text evidence="1">The sequence shown here is derived from an EMBL/GenBank/DDBJ whole genome shotgun (WGS) entry which is preliminary data.</text>
</comment>
<dbReference type="GO" id="GO:0005840">
    <property type="term" value="C:ribosome"/>
    <property type="evidence" value="ECO:0007669"/>
    <property type="project" value="InterPro"/>
</dbReference>
<evidence type="ECO:0000313" key="1">
    <source>
        <dbReference type="EMBL" id="PZD72094.1"/>
    </source>
</evidence>
<sequence>MVPTLPPRTLKIESRFPWRPTILALALLGLTAFIWPRPNPEWLLPQSSRPGEIAPLAMSGGSPHLRALMRTISASEANDPSPYTLLYGGTHVEDLSGHPDRCLPIVAGPNVGNCTTAAGRYQFINTTWAEKAKAYHPKPHKMLLWQTYSFEPMYQDQVVYKWLQDQQAWGLDIPQALEAGQLQSVLKRLSGTWTSLGYGIEDNAVTPQLARIYQQLLAEELATAQSS</sequence>
<dbReference type="GO" id="GO:0003735">
    <property type="term" value="F:structural constituent of ribosome"/>
    <property type="evidence" value="ECO:0007669"/>
    <property type="project" value="InterPro"/>
</dbReference>
<dbReference type="AlphaFoldDB" id="A0A2W1JPL2"/>
<dbReference type="InterPro" id="IPR020785">
    <property type="entry name" value="Ribosomal_uL11_CS"/>
</dbReference>
<evidence type="ECO:0000313" key="2">
    <source>
        <dbReference type="Proteomes" id="UP000248857"/>
    </source>
</evidence>
<dbReference type="SUPFAM" id="SSF53955">
    <property type="entry name" value="Lysozyme-like"/>
    <property type="match status" value="1"/>
</dbReference>
<reference evidence="1 2" key="1">
    <citation type="journal article" date="2018" name="Sci. Rep.">
        <title>A novel species of the marine cyanobacterium Acaryochloris with a unique pigment content and lifestyle.</title>
        <authorList>
            <person name="Partensky F."/>
            <person name="Six C."/>
            <person name="Ratin M."/>
            <person name="Garczarek L."/>
            <person name="Vaulot D."/>
            <person name="Probert I."/>
            <person name="Calteau A."/>
            <person name="Gourvil P."/>
            <person name="Marie D."/>
            <person name="Grebert T."/>
            <person name="Bouchier C."/>
            <person name="Le Panse S."/>
            <person name="Gachenot M."/>
            <person name="Rodriguez F."/>
            <person name="Garrido J.L."/>
        </authorList>
    </citation>
    <scope>NUCLEOTIDE SEQUENCE [LARGE SCALE GENOMIC DNA]</scope>
    <source>
        <strain evidence="1 2">RCC1774</strain>
    </source>
</reference>
<dbReference type="RefSeq" id="WP_339373415.1">
    <property type="nucleotide sequence ID" value="NZ_CAWNWM010000012.1"/>
</dbReference>
<dbReference type="PROSITE" id="PS00359">
    <property type="entry name" value="RIBOSOMAL_L11"/>
    <property type="match status" value="1"/>
</dbReference>
<keyword evidence="2" id="KW-1185">Reference proteome</keyword>